<reference evidence="2" key="2">
    <citation type="submission" date="2023-05" db="EMBL/GenBank/DDBJ databases">
        <authorList>
            <consortium name="Lawrence Berkeley National Laboratory"/>
            <person name="Steindorff A."/>
            <person name="Hensen N."/>
            <person name="Bonometti L."/>
            <person name="Westerberg I."/>
            <person name="Brannstrom I.O."/>
            <person name="Guillou S."/>
            <person name="Cros-Aarteil S."/>
            <person name="Calhoun S."/>
            <person name="Haridas S."/>
            <person name="Kuo A."/>
            <person name="Mondo S."/>
            <person name="Pangilinan J."/>
            <person name="Riley R."/>
            <person name="Labutti K."/>
            <person name="Andreopoulos B."/>
            <person name="Lipzen A."/>
            <person name="Chen C."/>
            <person name="Yanf M."/>
            <person name="Daum C."/>
            <person name="Ng V."/>
            <person name="Clum A."/>
            <person name="Ohm R."/>
            <person name="Martin F."/>
            <person name="Silar P."/>
            <person name="Natvig D."/>
            <person name="Lalanne C."/>
            <person name="Gautier V."/>
            <person name="Ament-Velasquez S.L."/>
            <person name="Kruys A."/>
            <person name="Hutchinson M.I."/>
            <person name="Powell A.J."/>
            <person name="Barry K."/>
            <person name="Miller A.N."/>
            <person name="Grigoriev I.V."/>
            <person name="Debuchy R."/>
            <person name="Gladieux P."/>
            <person name="Thoren M.H."/>
            <person name="Johannesson H."/>
        </authorList>
    </citation>
    <scope>NUCLEOTIDE SEQUENCE</scope>
    <source>
        <strain evidence="2">PSN293</strain>
    </source>
</reference>
<evidence type="ECO:0000313" key="2">
    <source>
        <dbReference type="EMBL" id="KAK4210849.1"/>
    </source>
</evidence>
<feature type="region of interest" description="Disordered" evidence="1">
    <location>
        <begin position="81"/>
        <end position="109"/>
    </location>
</feature>
<dbReference type="Proteomes" id="UP001301769">
    <property type="component" value="Unassembled WGS sequence"/>
</dbReference>
<reference evidence="2" key="1">
    <citation type="journal article" date="2023" name="Mol. Phylogenet. Evol.">
        <title>Genome-scale phylogeny and comparative genomics of the fungal order Sordariales.</title>
        <authorList>
            <person name="Hensen N."/>
            <person name="Bonometti L."/>
            <person name="Westerberg I."/>
            <person name="Brannstrom I.O."/>
            <person name="Guillou S."/>
            <person name="Cros-Aarteil S."/>
            <person name="Calhoun S."/>
            <person name="Haridas S."/>
            <person name="Kuo A."/>
            <person name="Mondo S."/>
            <person name="Pangilinan J."/>
            <person name="Riley R."/>
            <person name="LaButti K."/>
            <person name="Andreopoulos B."/>
            <person name="Lipzen A."/>
            <person name="Chen C."/>
            <person name="Yan M."/>
            <person name="Daum C."/>
            <person name="Ng V."/>
            <person name="Clum A."/>
            <person name="Steindorff A."/>
            <person name="Ohm R.A."/>
            <person name="Martin F."/>
            <person name="Silar P."/>
            <person name="Natvig D.O."/>
            <person name="Lalanne C."/>
            <person name="Gautier V."/>
            <person name="Ament-Velasquez S.L."/>
            <person name="Kruys A."/>
            <person name="Hutchinson M.I."/>
            <person name="Powell A.J."/>
            <person name="Barry K."/>
            <person name="Miller A.N."/>
            <person name="Grigoriev I.V."/>
            <person name="Debuchy R."/>
            <person name="Gladieux P."/>
            <person name="Hiltunen Thoren M."/>
            <person name="Johannesson H."/>
        </authorList>
    </citation>
    <scope>NUCLEOTIDE SEQUENCE</scope>
    <source>
        <strain evidence="2">PSN293</strain>
    </source>
</reference>
<evidence type="ECO:0000256" key="1">
    <source>
        <dbReference type="SAM" id="MobiDB-lite"/>
    </source>
</evidence>
<accession>A0AAN7B5B4</accession>
<sequence>MVGRRVGPSVRKTSFDTAYQGRRSRMCGVPPGHRHRPVLATQRATCIRCKKISTKEVWTNQENYYNCPDNLSLPSEANGPISAPITPQNPAKLNSRTGKVTRPRPQTSPASIIDLCGGNPERVGVVKIVGLSSGDPGGWRCRIWGVRAPRLVSALADWAEAQQVTCFQVPARKRRGRNLLRAILRPFQPVRAVVPMGCSNPGTGTERMRMYEYQTNCNKNKEQILWRWLRPGPGAEVRVHVRGRCQGGERGEHEHTEIEIRARTSSKLAGHSSVRAR</sequence>
<comment type="caution">
    <text evidence="2">The sequence shown here is derived from an EMBL/GenBank/DDBJ whole genome shotgun (WGS) entry which is preliminary data.</text>
</comment>
<dbReference type="AlphaFoldDB" id="A0AAN7B5B4"/>
<protein>
    <submittedName>
        <fullName evidence="2">Uncharacterized protein</fullName>
    </submittedName>
</protein>
<organism evidence="2 3">
    <name type="scientific">Rhypophila decipiens</name>
    <dbReference type="NCBI Taxonomy" id="261697"/>
    <lineage>
        <taxon>Eukaryota</taxon>
        <taxon>Fungi</taxon>
        <taxon>Dikarya</taxon>
        <taxon>Ascomycota</taxon>
        <taxon>Pezizomycotina</taxon>
        <taxon>Sordariomycetes</taxon>
        <taxon>Sordariomycetidae</taxon>
        <taxon>Sordariales</taxon>
        <taxon>Naviculisporaceae</taxon>
        <taxon>Rhypophila</taxon>
    </lineage>
</organism>
<gene>
    <name evidence="2" type="ORF">QBC37DRAFT_447520</name>
</gene>
<dbReference type="EMBL" id="MU858164">
    <property type="protein sequence ID" value="KAK4210849.1"/>
    <property type="molecule type" value="Genomic_DNA"/>
</dbReference>
<keyword evidence="3" id="KW-1185">Reference proteome</keyword>
<evidence type="ECO:0000313" key="3">
    <source>
        <dbReference type="Proteomes" id="UP001301769"/>
    </source>
</evidence>
<name>A0AAN7B5B4_9PEZI</name>
<feature type="compositionally biased region" description="Polar residues" evidence="1">
    <location>
        <begin position="85"/>
        <end position="109"/>
    </location>
</feature>
<proteinExistence type="predicted"/>